<evidence type="ECO:0000313" key="2">
    <source>
        <dbReference type="Proteomes" id="UP000287969"/>
    </source>
</evidence>
<keyword evidence="2" id="KW-1185">Reference proteome</keyword>
<dbReference type="EMBL" id="CP035282">
    <property type="protein sequence ID" value="QAT60302.1"/>
    <property type="molecule type" value="Genomic_DNA"/>
</dbReference>
<gene>
    <name evidence="1" type="ORF">EQM13_01300</name>
</gene>
<evidence type="ECO:0008006" key="3">
    <source>
        <dbReference type="Google" id="ProtNLM"/>
    </source>
</evidence>
<dbReference type="AlphaFoldDB" id="A0A410Q8K9"/>
<accession>A0A410Q8K9</accession>
<dbReference type="Proteomes" id="UP000287969">
    <property type="component" value="Chromosome"/>
</dbReference>
<dbReference type="OrthoDB" id="2082864at2"/>
<organism evidence="1 2">
    <name type="scientific">Acidilutibacter cellobiosedens</name>
    <dbReference type="NCBI Taxonomy" id="2507161"/>
    <lineage>
        <taxon>Bacteria</taxon>
        <taxon>Bacillati</taxon>
        <taxon>Bacillota</taxon>
        <taxon>Tissierellia</taxon>
        <taxon>Tissierellales</taxon>
        <taxon>Acidilutibacteraceae</taxon>
        <taxon>Acidilutibacter</taxon>
    </lineage>
</organism>
<evidence type="ECO:0000313" key="1">
    <source>
        <dbReference type="EMBL" id="QAT60302.1"/>
    </source>
</evidence>
<protein>
    <recommendedName>
        <fullName evidence="3">Apea-like HEPN domain-containing protein</fullName>
    </recommendedName>
</protein>
<proteinExistence type="predicted"/>
<name>A0A410Q8K9_9FIRM</name>
<sequence>MKDLHEVLTSFSKELTRVNQDNVLTKKELCDKLYSFIDPKLEGENVDKEIFISNYIYILQKIIADLCEINERLQDLKHLDATIPAEKDYEHRKLRYFANLNKRARDEIINFLSIRLLDYLIEHKSVDYASRQDDKGLNLMLQSCYEYSFFKKYYDPDYDFSTEAKIRFIPGVKLENFLDVINGYIKLKHEDLNAYQIELSRIVRENNVLDYLCGKIEVHNIMNRRLEVFNTLETLYEDKKWQPFISLAILQIEGLFYDCCNVLKVNELSGLAGTLVEKVDKSFRDNHILMLSVYPYYMFEIPEIRNEIAHTGLIESENLEHIANELILDLNTVISWIYEISHEKYKILMMISDALVFMLI</sequence>
<dbReference type="RefSeq" id="WP_128751713.1">
    <property type="nucleotide sequence ID" value="NZ_CP035282.1"/>
</dbReference>
<reference evidence="2" key="1">
    <citation type="submission" date="2019-01" db="EMBL/GenBank/DDBJ databases">
        <title>Draft genomes of a novel of Sporanaerobacter strains.</title>
        <authorList>
            <person name="Ma S."/>
        </authorList>
    </citation>
    <scope>NUCLEOTIDE SEQUENCE [LARGE SCALE GENOMIC DNA]</scope>
    <source>
        <strain evidence="2">NJN-17</strain>
    </source>
</reference>
<dbReference type="KEGG" id="spoa:EQM13_01300"/>